<dbReference type="Pfam" id="PF04290">
    <property type="entry name" value="DctQ"/>
    <property type="match status" value="1"/>
</dbReference>
<evidence type="ECO:0000256" key="6">
    <source>
        <dbReference type="ARBA" id="ARBA00022989"/>
    </source>
</evidence>
<feature type="transmembrane region" description="Helical" evidence="9">
    <location>
        <begin position="21"/>
        <end position="38"/>
    </location>
</feature>
<gene>
    <name evidence="11" type="ORF">CUN48_04090</name>
</gene>
<dbReference type="EMBL" id="PGTN01000017">
    <property type="protein sequence ID" value="PJF48352.1"/>
    <property type="molecule type" value="Genomic_DNA"/>
</dbReference>
<evidence type="ECO:0000256" key="4">
    <source>
        <dbReference type="ARBA" id="ARBA00022519"/>
    </source>
</evidence>
<feature type="transmembrane region" description="Helical" evidence="9">
    <location>
        <begin position="58"/>
        <end position="75"/>
    </location>
</feature>
<keyword evidence="4" id="KW-0997">Cell inner membrane</keyword>
<evidence type="ECO:0000256" key="3">
    <source>
        <dbReference type="ARBA" id="ARBA00022475"/>
    </source>
</evidence>
<evidence type="ECO:0000256" key="5">
    <source>
        <dbReference type="ARBA" id="ARBA00022692"/>
    </source>
</evidence>
<dbReference type="Proteomes" id="UP000230790">
    <property type="component" value="Unassembled WGS sequence"/>
</dbReference>
<keyword evidence="3" id="KW-1003">Cell membrane</keyword>
<keyword evidence="6 9" id="KW-1133">Transmembrane helix</keyword>
<evidence type="ECO:0000313" key="12">
    <source>
        <dbReference type="Proteomes" id="UP000230790"/>
    </source>
</evidence>
<proteinExistence type="inferred from homology"/>
<keyword evidence="5 9" id="KW-0812">Transmembrane</keyword>
<keyword evidence="7 9" id="KW-0472">Membrane</keyword>
<dbReference type="InterPro" id="IPR055348">
    <property type="entry name" value="DctQ"/>
</dbReference>
<evidence type="ECO:0000256" key="8">
    <source>
        <dbReference type="ARBA" id="ARBA00038436"/>
    </source>
</evidence>
<dbReference type="AlphaFoldDB" id="A0A2M8QF25"/>
<comment type="subcellular location">
    <subcellularLocation>
        <location evidence="1">Cell inner membrane</location>
        <topology evidence="1">Multi-pass membrane protein</topology>
    </subcellularLocation>
</comment>
<dbReference type="PANTHER" id="PTHR35011:SF4">
    <property type="entry name" value="SLL1102 PROTEIN"/>
    <property type="match status" value="1"/>
</dbReference>
<accession>A0A2M8QF25</accession>
<evidence type="ECO:0000256" key="2">
    <source>
        <dbReference type="ARBA" id="ARBA00022448"/>
    </source>
</evidence>
<protein>
    <submittedName>
        <fullName evidence="11">C4-dicarboxylate ABC transporter substrate-binding protein</fullName>
    </submittedName>
</protein>
<dbReference type="InterPro" id="IPR007387">
    <property type="entry name" value="TRAP_DctQ"/>
</dbReference>
<evidence type="ECO:0000256" key="7">
    <source>
        <dbReference type="ARBA" id="ARBA00023136"/>
    </source>
</evidence>
<feature type="transmembrane region" description="Helical" evidence="9">
    <location>
        <begin position="96"/>
        <end position="123"/>
    </location>
</feature>
<feature type="domain" description="Tripartite ATP-independent periplasmic transporters DctQ component" evidence="10">
    <location>
        <begin position="31"/>
        <end position="172"/>
    </location>
</feature>
<dbReference type="PANTHER" id="PTHR35011">
    <property type="entry name" value="2,3-DIKETO-L-GULONATE TRAP TRANSPORTER SMALL PERMEASE PROTEIN YIAM"/>
    <property type="match status" value="1"/>
</dbReference>
<comment type="similarity">
    <text evidence="8">Belongs to the TRAP transporter small permease family.</text>
</comment>
<organism evidence="11 12">
    <name type="scientific">Candidatus Thermofonsia Clade 3 bacterium</name>
    <dbReference type="NCBI Taxonomy" id="2364212"/>
    <lineage>
        <taxon>Bacteria</taxon>
        <taxon>Bacillati</taxon>
        <taxon>Chloroflexota</taxon>
        <taxon>Candidatus Thermofontia</taxon>
        <taxon>Candidatus Thermofonsia Clade 3</taxon>
    </lineage>
</organism>
<comment type="caution">
    <text evidence="11">The sequence shown here is derived from an EMBL/GenBank/DDBJ whole genome shotgun (WGS) entry which is preliminary data.</text>
</comment>
<dbReference type="GO" id="GO:0005886">
    <property type="term" value="C:plasma membrane"/>
    <property type="evidence" value="ECO:0007669"/>
    <property type="project" value="UniProtKB-SubCell"/>
</dbReference>
<reference evidence="11 12" key="1">
    <citation type="submission" date="2017-11" db="EMBL/GenBank/DDBJ databases">
        <title>Evolution of Phototrophy in the Chloroflexi Phylum Driven by Horizontal Gene Transfer.</title>
        <authorList>
            <person name="Ward L.M."/>
            <person name="Hemp J."/>
            <person name="Shih P.M."/>
            <person name="Mcglynn S.E."/>
            <person name="Fischer W."/>
        </authorList>
    </citation>
    <scope>NUCLEOTIDE SEQUENCE [LARGE SCALE GENOMIC DNA]</scope>
    <source>
        <strain evidence="11">JP3_7</strain>
    </source>
</reference>
<evidence type="ECO:0000313" key="11">
    <source>
        <dbReference type="EMBL" id="PJF48352.1"/>
    </source>
</evidence>
<evidence type="ECO:0000256" key="1">
    <source>
        <dbReference type="ARBA" id="ARBA00004429"/>
    </source>
</evidence>
<evidence type="ECO:0000256" key="9">
    <source>
        <dbReference type="SAM" id="Phobius"/>
    </source>
</evidence>
<sequence length="215" mass="24087">MKTLLRVASFIDSITERLSGLIGIIVVLAVVAGFLNATLRYLGQALQRTLISNELIQLQWYLFSLLFLIGFPYLLKHNVNVRVDFFYSRWGPRQRALVDFLGTLLFLIPFCSLAIYVSIGPVLTSWGRLPDGSWGPWEVSSDAGGLPLAPLKSLIIVGFFGLLVQAISQLIKYVAVLLGYHEADQAVMVAETDQMMADQMVREMRKELEHEAIAR</sequence>
<name>A0A2M8QF25_9CHLR</name>
<keyword evidence="2" id="KW-0813">Transport</keyword>
<evidence type="ECO:0000259" key="10">
    <source>
        <dbReference type="Pfam" id="PF04290"/>
    </source>
</evidence>